<protein>
    <submittedName>
        <fullName evidence="2">Unannotated protein</fullName>
    </submittedName>
</protein>
<dbReference type="PRINTS" id="PR00080">
    <property type="entry name" value="SDRFAMILY"/>
</dbReference>
<dbReference type="PROSITE" id="PS00061">
    <property type="entry name" value="ADH_SHORT"/>
    <property type="match status" value="1"/>
</dbReference>
<keyword evidence="1" id="KW-0560">Oxidoreductase</keyword>
<reference evidence="2" key="1">
    <citation type="submission" date="2020-05" db="EMBL/GenBank/DDBJ databases">
        <authorList>
            <person name="Chiriac C."/>
            <person name="Salcher M."/>
            <person name="Ghai R."/>
            <person name="Kavagutti S V."/>
        </authorList>
    </citation>
    <scope>NUCLEOTIDE SEQUENCE</scope>
</reference>
<dbReference type="PANTHER" id="PTHR43658:SF8">
    <property type="entry name" value="17-BETA-HYDROXYSTEROID DEHYDROGENASE 14-RELATED"/>
    <property type="match status" value="1"/>
</dbReference>
<dbReference type="PRINTS" id="PR00081">
    <property type="entry name" value="GDHRDH"/>
</dbReference>
<sequence length="260" mass="27193">MNPQPELLAGPLAGRVAVVTGGARGLGEAYVRMLIEEGAQVVVADLLEAEGRALVAHLGERATFRRLDVSDQANWQALVADVSAELGVPSILINNAGVHSFGTVIGDTYENWRRVQEINLNGPFLGINTVGAAMATAGNGGVIINISSTCGIIGYADQAAYVASKWAVRGLTKAAALDLAPFGIRVHVVVPGPFSTPMTEPFHAELTELVKSQPVQRIGDPPEAARLVRYLVLEATYSTGSEFFVDGGAMTGMSLPAAGE</sequence>
<dbReference type="SUPFAM" id="SSF51735">
    <property type="entry name" value="NAD(P)-binding Rossmann-fold domains"/>
    <property type="match status" value="1"/>
</dbReference>
<proteinExistence type="predicted"/>
<dbReference type="AlphaFoldDB" id="A0A6J7K9L1"/>
<gene>
    <name evidence="2" type="ORF">UFOPK3772_01644</name>
</gene>
<dbReference type="PANTHER" id="PTHR43658">
    <property type="entry name" value="SHORT-CHAIN DEHYDROGENASE/REDUCTASE"/>
    <property type="match status" value="1"/>
</dbReference>
<accession>A0A6J7K9L1</accession>
<dbReference type="FunFam" id="3.40.50.720:FF:000084">
    <property type="entry name" value="Short-chain dehydrogenase reductase"/>
    <property type="match status" value="1"/>
</dbReference>
<evidence type="ECO:0000256" key="1">
    <source>
        <dbReference type="ARBA" id="ARBA00023002"/>
    </source>
</evidence>
<name>A0A6J7K9L1_9ZZZZ</name>
<dbReference type="InterPro" id="IPR002347">
    <property type="entry name" value="SDR_fam"/>
</dbReference>
<dbReference type="InterPro" id="IPR036291">
    <property type="entry name" value="NAD(P)-bd_dom_sf"/>
</dbReference>
<organism evidence="2">
    <name type="scientific">freshwater metagenome</name>
    <dbReference type="NCBI Taxonomy" id="449393"/>
    <lineage>
        <taxon>unclassified sequences</taxon>
        <taxon>metagenomes</taxon>
        <taxon>ecological metagenomes</taxon>
    </lineage>
</organism>
<evidence type="ECO:0000313" key="2">
    <source>
        <dbReference type="EMBL" id="CAB4952546.1"/>
    </source>
</evidence>
<dbReference type="Gene3D" id="3.40.50.720">
    <property type="entry name" value="NAD(P)-binding Rossmann-like Domain"/>
    <property type="match status" value="1"/>
</dbReference>
<dbReference type="InterPro" id="IPR020904">
    <property type="entry name" value="Sc_DH/Rdtase_CS"/>
</dbReference>
<dbReference type="GO" id="GO:0016491">
    <property type="term" value="F:oxidoreductase activity"/>
    <property type="evidence" value="ECO:0007669"/>
    <property type="project" value="UniProtKB-KW"/>
</dbReference>
<dbReference type="Pfam" id="PF00106">
    <property type="entry name" value="adh_short"/>
    <property type="match status" value="1"/>
</dbReference>
<dbReference type="EMBL" id="CAFBNE010000049">
    <property type="protein sequence ID" value="CAB4952546.1"/>
    <property type="molecule type" value="Genomic_DNA"/>
</dbReference>